<dbReference type="Gene3D" id="3.40.50.12780">
    <property type="entry name" value="N-terminal domain of ligase-like"/>
    <property type="match status" value="1"/>
</dbReference>
<dbReference type="SUPFAM" id="SSF52777">
    <property type="entry name" value="CoA-dependent acyltransferases"/>
    <property type="match status" value="2"/>
</dbReference>
<dbReference type="PANTHER" id="PTHR45527">
    <property type="entry name" value="NONRIBOSOMAL PEPTIDE SYNTHETASE"/>
    <property type="match status" value="1"/>
</dbReference>
<dbReference type="GO" id="GO:0016874">
    <property type="term" value="F:ligase activity"/>
    <property type="evidence" value="ECO:0007669"/>
    <property type="project" value="UniProtKB-KW"/>
</dbReference>
<comment type="caution">
    <text evidence="5">The sequence shown here is derived from an EMBL/GenBank/DDBJ whole genome shotgun (WGS) entry which is preliminary data.</text>
</comment>
<evidence type="ECO:0000313" key="5">
    <source>
        <dbReference type="EMBL" id="OGM46634.1"/>
    </source>
</evidence>
<dbReference type="GO" id="GO:0031177">
    <property type="term" value="F:phosphopantetheine binding"/>
    <property type="evidence" value="ECO:0007669"/>
    <property type="project" value="InterPro"/>
</dbReference>
<evidence type="ECO:0000259" key="4">
    <source>
        <dbReference type="PROSITE" id="PS50075"/>
    </source>
</evidence>
<dbReference type="CDD" id="cd19545">
    <property type="entry name" value="FUM14_C_NRPS-like"/>
    <property type="match status" value="1"/>
</dbReference>
<dbReference type="GO" id="GO:0043041">
    <property type="term" value="P:amino acid activation for nonribosomal peptide biosynthetic process"/>
    <property type="evidence" value="ECO:0007669"/>
    <property type="project" value="TreeGrafter"/>
</dbReference>
<dbReference type="SUPFAM" id="SSF56801">
    <property type="entry name" value="Acetyl-CoA synthetase-like"/>
    <property type="match status" value="1"/>
</dbReference>
<feature type="domain" description="Carrier" evidence="4">
    <location>
        <begin position="895"/>
        <end position="971"/>
    </location>
</feature>
<dbReference type="AlphaFoldDB" id="A0A1F8A4K1"/>
<dbReference type="SUPFAM" id="SSF47336">
    <property type="entry name" value="ACP-like"/>
    <property type="match status" value="1"/>
</dbReference>
<dbReference type="RefSeq" id="XP_022390351.1">
    <property type="nucleotide sequence ID" value="XM_022531765.1"/>
</dbReference>
<dbReference type="EMBL" id="LYCR01000030">
    <property type="protein sequence ID" value="OGM46634.1"/>
    <property type="molecule type" value="Genomic_DNA"/>
</dbReference>
<dbReference type="Gene3D" id="3.30.559.30">
    <property type="entry name" value="Nonribosomal peptide synthetase, condensation domain"/>
    <property type="match status" value="1"/>
</dbReference>
<feature type="non-terminal residue" evidence="5">
    <location>
        <position position="989"/>
    </location>
</feature>
<keyword evidence="2" id="KW-0597">Phosphoprotein</keyword>
<dbReference type="STRING" id="109264.A0A1F8A4K1"/>
<dbReference type="InterPro" id="IPR042099">
    <property type="entry name" value="ANL_N_sf"/>
</dbReference>
<reference evidence="5 6" key="1">
    <citation type="journal article" date="2016" name="Genome Biol. Evol.">
        <title>Draft genome sequence of an aflatoxigenic Aspergillus species, A. bombycis.</title>
        <authorList>
            <person name="Moore G.G."/>
            <person name="Mack B.M."/>
            <person name="Beltz S.B."/>
            <person name="Gilbert M.K."/>
        </authorList>
    </citation>
    <scope>NUCLEOTIDE SEQUENCE [LARGE SCALE GENOMIC DNA]</scope>
    <source>
        <strain evidence="6">NRRL 26010</strain>
    </source>
</reference>
<organism evidence="5 6">
    <name type="scientific">Aspergillus bombycis</name>
    <dbReference type="NCBI Taxonomy" id="109264"/>
    <lineage>
        <taxon>Eukaryota</taxon>
        <taxon>Fungi</taxon>
        <taxon>Dikarya</taxon>
        <taxon>Ascomycota</taxon>
        <taxon>Pezizomycotina</taxon>
        <taxon>Eurotiomycetes</taxon>
        <taxon>Eurotiomycetidae</taxon>
        <taxon>Eurotiales</taxon>
        <taxon>Aspergillaceae</taxon>
        <taxon>Aspergillus</taxon>
    </lineage>
</organism>
<dbReference type="OrthoDB" id="416786at2759"/>
<dbReference type="Pfam" id="PF00501">
    <property type="entry name" value="AMP-binding"/>
    <property type="match status" value="1"/>
</dbReference>
<name>A0A1F8A4K1_9EURO</name>
<dbReference type="PANTHER" id="PTHR45527:SF12">
    <property type="entry name" value="NONRIBOSOMAL PEPTIDE SYNTHETASE IVOA"/>
    <property type="match status" value="1"/>
</dbReference>
<dbReference type="InterPro" id="IPR045851">
    <property type="entry name" value="AMP-bd_C_sf"/>
</dbReference>
<dbReference type="Proteomes" id="UP000179179">
    <property type="component" value="Unassembled WGS sequence"/>
</dbReference>
<dbReference type="InterPro" id="IPR036736">
    <property type="entry name" value="ACP-like_sf"/>
</dbReference>
<dbReference type="GO" id="GO:0044550">
    <property type="term" value="P:secondary metabolite biosynthetic process"/>
    <property type="evidence" value="ECO:0007669"/>
    <property type="project" value="TreeGrafter"/>
</dbReference>
<dbReference type="SMART" id="SM00823">
    <property type="entry name" value="PKS_PP"/>
    <property type="match status" value="1"/>
</dbReference>
<dbReference type="CDD" id="cd05918">
    <property type="entry name" value="A_NRPS_SidN3_like"/>
    <property type="match status" value="1"/>
</dbReference>
<evidence type="ECO:0000256" key="2">
    <source>
        <dbReference type="ARBA" id="ARBA00022553"/>
    </source>
</evidence>
<dbReference type="Gene3D" id="3.30.559.10">
    <property type="entry name" value="Chloramphenicol acetyltransferase-like domain"/>
    <property type="match status" value="1"/>
</dbReference>
<dbReference type="Pfam" id="PF00668">
    <property type="entry name" value="Condensation"/>
    <property type="match status" value="1"/>
</dbReference>
<dbReference type="InterPro" id="IPR009081">
    <property type="entry name" value="PP-bd_ACP"/>
</dbReference>
<sequence length="989" mass="109732">MHGLSFEPGSPHWNIGTSLDDVTGRIKDFDCCFGQPLVQYGLVINQVPGGPGPLFVIRMHHAVFDGWSYESLLDDIEQLYNGQPVPPRESMNRLLHYNRRLNREAADAFWKMAFDGFQGPIFPAPSPGWARPVSAVAKIREVSVNPVSKAEYTMASVIQLAWAILVSSRTGSNDVVFGITVSGRNAPVPGIDQLMGPAIATLPIRIILDMHSTIEDTLKKIQNWATSTIPFEQTGLTCIGQSSPEAAVACQFQTLLVVQPSRLRRESHLLIPLPQNRDQQRGFLSHILTIVAELQENKIHVEAVFDQTVLHPQEIDHMLDQLEEIIHLILDRPSASLHNFRSYTRGDRDQIRQWNKRTNIKPSLVHDTIQNWLVSQPDALAISAWDGCLTYRELLEHAHHLAGYLQARWSMHKGIVAICMERSKWQIVAMVGVLLAGSAFMVLEPELPKERLREMCWITNAELAIACPVTSERAQFLGVDRIFTFTTELLISCDQGYSWVPPRRDPHTPMYVAFTSGSAGSPKGVTVEHAMCHASAQAYQETFGLSSSSRVLYNPSASSDLLIIQTIWTLVAGGCICIPSEANSLSDLAEIIKDLKPNCVALTPAVARMLSPTELPSLDTVVLVGEGVCPSDIDKWAHELSVRVVYALTECTVASAARELLPSNRHEPNNIGRCLNGRSWVVDPDNYHRLLPIGATGELLLSGPMVSRGYLHMPEESQASFVHCPAWASDFDIPKWERFYKTGDLVRYSLDGTILYLGRRDTQVKLNGHRIDLYEIEKSATSLSVDKVALASLMEFNGLSGLQLVLFLAPITTGSKQPGLFQEMDDETQLLVQNLYTYLYKFLPPYMVPSLVIPLSRLPLTPTGKADRSLLQEEASKLGVELLVSYSRALHTKPAPSTGMERILRQIFADVLSIPEDSIHVDQSFLDIGGDSLSAMRVLASSRKHGLSITMNDLLGQRSIAVLSDQLDAQRSLPSHKTRSADEDCTDTR</sequence>
<keyword evidence="3" id="KW-0436">Ligase</keyword>
<keyword evidence="6" id="KW-1185">Reference proteome</keyword>
<proteinExistence type="predicted"/>
<accession>A0A1F8A4K1</accession>
<dbReference type="InterPro" id="IPR001242">
    <property type="entry name" value="Condensation_dom"/>
</dbReference>
<dbReference type="InterPro" id="IPR020806">
    <property type="entry name" value="PKS_PP-bd"/>
</dbReference>
<dbReference type="GO" id="GO:0005737">
    <property type="term" value="C:cytoplasm"/>
    <property type="evidence" value="ECO:0007669"/>
    <property type="project" value="TreeGrafter"/>
</dbReference>
<dbReference type="Gene3D" id="3.30.300.30">
    <property type="match status" value="1"/>
</dbReference>
<keyword evidence="1" id="KW-0596">Phosphopantetheine</keyword>
<dbReference type="PROSITE" id="PS50075">
    <property type="entry name" value="CARRIER"/>
    <property type="match status" value="1"/>
</dbReference>
<protein>
    <recommendedName>
        <fullName evidence="4">Carrier domain-containing protein</fullName>
    </recommendedName>
</protein>
<evidence type="ECO:0000313" key="6">
    <source>
        <dbReference type="Proteomes" id="UP000179179"/>
    </source>
</evidence>
<evidence type="ECO:0000256" key="1">
    <source>
        <dbReference type="ARBA" id="ARBA00022450"/>
    </source>
</evidence>
<dbReference type="GeneID" id="34448026"/>
<dbReference type="InterPro" id="IPR000873">
    <property type="entry name" value="AMP-dep_synth/lig_dom"/>
</dbReference>
<dbReference type="Gene3D" id="1.10.1200.10">
    <property type="entry name" value="ACP-like"/>
    <property type="match status" value="1"/>
</dbReference>
<dbReference type="InterPro" id="IPR023213">
    <property type="entry name" value="CAT-like_dom_sf"/>
</dbReference>
<evidence type="ECO:0000256" key="3">
    <source>
        <dbReference type="ARBA" id="ARBA00022598"/>
    </source>
</evidence>
<gene>
    <name evidence="5" type="ORF">ABOM_004636</name>
</gene>
<dbReference type="Pfam" id="PF00550">
    <property type="entry name" value="PP-binding"/>
    <property type="match status" value="1"/>
</dbReference>